<dbReference type="InterPro" id="IPR012341">
    <property type="entry name" value="6hp_glycosidase-like_sf"/>
</dbReference>
<dbReference type="Proteomes" id="UP001466331">
    <property type="component" value="Unassembled WGS sequence"/>
</dbReference>
<dbReference type="InterPro" id="IPR008928">
    <property type="entry name" value="6-hairpin_glycosidase_sf"/>
</dbReference>
<organism evidence="2 3">
    <name type="scientific">Rarispira pelagica</name>
    <dbReference type="NCBI Taxonomy" id="3141764"/>
    <lineage>
        <taxon>Bacteria</taxon>
        <taxon>Pseudomonadati</taxon>
        <taxon>Spirochaetota</taxon>
        <taxon>Spirochaetia</taxon>
        <taxon>Winmispirales</taxon>
        <taxon>Winmispiraceae</taxon>
        <taxon>Rarispira</taxon>
    </lineage>
</organism>
<dbReference type="InterPro" id="IPR054491">
    <property type="entry name" value="MGH1-like_GH"/>
</dbReference>
<dbReference type="InterPro" id="IPR001661">
    <property type="entry name" value="Glyco_hydro_37"/>
</dbReference>
<dbReference type="Pfam" id="PF22422">
    <property type="entry name" value="MGH1-like_GH"/>
    <property type="match status" value="1"/>
</dbReference>
<keyword evidence="3" id="KW-1185">Reference proteome</keyword>
<dbReference type="Gene3D" id="1.50.10.10">
    <property type="match status" value="1"/>
</dbReference>
<dbReference type="SUPFAM" id="SSF48208">
    <property type="entry name" value="Six-hairpin glycosidases"/>
    <property type="match status" value="1"/>
</dbReference>
<accession>A0ABU9U901</accession>
<evidence type="ECO:0000313" key="3">
    <source>
        <dbReference type="Proteomes" id="UP001466331"/>
    </source>
</evidence>
<reference evidence="2 3" key="1">
    <citation type="submission" date="2024-03" db="EMBL/GenBank/DDBJ databases">
        <title>Ignisphaera cupida sp. nov., a hyperthermophilic hydrolytic archaeon from a hot spring of Kamchatka, and proposal of Ignisphaeraceae fam. nov.</title>
        <authorList>
            <person name="Podosokorskaya O.A."/>
            <person name="Elcheninov A.G."/>
            <person name="Maltseva A.I."/>
            <person name="Zayulina K.S."/>
            <person name="Novikov A."/>
            <person name="Merkel A.Y."/>
        </authorList>
    </citation>
    <scope>NUCLEOTIDE SEQUENCE [LARGE SCALE GENOMIC DNA]</scope>
    <source>
        <strain evidence="2 3">38H-sp</strain>
    </source>
</reference>
<dbReference type="EMBL" id="JBCHKQ010000001">
    <property type="protein sequence ID" value="MEM5947150.1"/>
    <property type="molecule type" value="Genomic_DNA"/>
</dbReference>
<proteinExistence type="predicted"/>
<name>A0ABU9U901_9SPIR</name>
<dbReference type="PANTHER" id="PTHR23403">
    <property type="entry name" value="TREHALASE"/>
    <property type="match status" value="1"/>
</dbReference>
<evidence type="ECO:0000313" key="2">
    <source>
        <dbReference type="EMBL" id="MEM5947150.1"/>
    </source>
</evidence>
<dbReference type="GO" id="GO:0016798">
    <property type="term" value="F:hydrolase activity, acting on glycosyl bonds"/>
    <property type="evidence" value="ECO:0007669"/>
    <property type="project" value="UniProtKB-KW"/>
</dbReference>
<keyword evidence="2" id="KW-0326">Glycosidase</keyword>
<dbReference type="RefSeq" id="WP_420068601.1">
    <property type="nucleotide sequence ID" value="NZ_JBCHKQ010000001.1"/>
</dbReference>
<feature type="domain" description="Mannosylglycerate hydrolase MGH1-like glycoside hydrolase" evidence="1">
    <location>
        <begin position="175"/>
        <end position="358"/>
    </location>
</feature>
<dbReference type="PANTHER" id="PTHR23403:SF1">
    <property type="entry name" value="TREHALASE"/>
    <property type="match status" value="1"/>
</dbReference>
<comment type="caution">
    <text evidence="2">The sequence shown here is derived from an EMBL/GenBank/DDBJ whole genome shotgun (WGS) entry which is preliminary data.</text>
</comment>
<evidence type="ECO:0000259" key="1">
    <source>
        <dbReference type="Pfam" id="PF22422"/>
    </source>
</evidence>
<protein>
    <submittedName>
        <fullName evidence="2">Trehalase family glycosidase</fullName>
    </submittedName>
</protein>
<keyword evidence="2" id="KW-0378">Hydrolase</keyword>
<gene>
    <name evidence="2" type="ORF">WKV44_01180</name>
</gene>
<sequence>MTDSKFPQVHLYDQDLVELYNQSWALLEDFWQTGDSKNGWAKRFFAYSDDNVINLVDSCMSTFFLVYSNNEYPATPQLDNFYSKQEENGAIRANYRLDTGEPYISPDNPEGLALPLFAWAEYNVYHKIGNKKRIKEIMPVLQKYYDWLESNFRDETGLYHAPLAATSIPVATRAETYYPLDFNAVMALNAYYMAELGDLLNDKDLSFYYKKRYFALKTRINNMMWDEDSGLYYDLDKDKNKLTIKTLAGYWTLLTEIPGENQIQKLIANLKDPELFGTEHPFPVISVDDAQKNPQENCIFFAVYPAYTFVLIKGLSNYGYHEMARETAMRHLYFILDTLHPGENKKGYLWEAYNPHKEGPAQCQTEGFPKQNRILHIALSTITLMIENVIGLIISLPRKTVDWIIPTLEIMGIENLYLKRNFITILTNKNNMGWEIRLESEKLYYFTIDILGVKKKTLPIPSGKCSILIDKI</sequence>